<dbReference type="EC" id="2.7.13.3" evidence="2"/>
<evidence type="ECO:0000256" key="3">
    <source>
        <dbReference type="ARBA" id="ARBA00022553"/>
    </source>
</evidence>
<dbReference type="RefSeq" id="WP_285674326.1">
    <property type="nucleotide sequence ID" value="NZ_BSYI01000050.1"/>
</dbReference>
<dbReference type="InterPro" id="IPR005467">
    <property type="entry name" value="His_kinase_dom"/>
</dbReference>
<feature type="domain" description="Histidine kinase" evidence="10">
    <location>
        <begin position="267"/>
        <end position="492"/>
    </location>
</feature>
<feature type="compositionally biased region" description="Low complexity" evidence="8">
    <location>
        <begin position="430"/>
        <end position="445"/>
    </location>
</feature>
<sequence>MVRLGALSLSVRVPLLVAALMVVVGVIASERVLSRLAETQQRQLRDLAALYLDGLSVAVLPAALRADVWEAYDALERATRQDRSLRALVTTVVMAEGEILASSDPARYPTGGAAGDRLAHAPPPGGLVLSGEAPSVRVQAPLDYQGETIARLHAELDVTELLAERRRALLYLVLGNAAATVLLAAAGYLVVRRMLHPVSLIAAHMRGEGGAGPQPIPEARIPRGANEFSALFRTYNALVAAEREREEIARRAAEHQRLVSLGRLAASVAHEINNPLAGMLATVDTMKRHGDRPGVAASGVALIERGLIGIRNVVQAMLTSNRAEAAQLALSEADFDDLRLLVTPEIRERHQRLDWQVSLGAGARFPVASGPVRQIVLNLLLNATAAAGEGGRVGFRAGCDGTALRLAVSDSGPGLPAAARARLAAGAAGADAPGAAPHTPDAADAADAEGARGNGVGLGVVAERAAALSARLDTRRSPAGETVIEIAIPLAAETEAA</sequence>
<dbReference type="SMART" id="SM00388">
    <property type="entry name" value="HisKA"/>
    <property type="match status" value="1"/>
</dbReference>
<gene>
    <name evidence="11" type="ORF">LNKW23_42970</name>
</gene>
<reference evidence="11 12" key="1">
    <citation type="submission" date="2023-04" db="EMBL/GenBank/DDBJ databases">
        <title>Marinoamorphus aggregata gen. nov., sp. Nov., isolate from tissue of brittle star Ophioplocus japonicus.</title>
        <authorList>
            <person name="Kawano K."/>
            <person name="Sawayama S."/>
            <person name="Nakagawa S."/>
        </authorList>
    </citation>
    <scope>NUCLEOTIDE SEQUENCE [LARGE SCALE GENOMIC DNA]</scope>
    <source>
        <strain evidence="11 12">NKW23</strain>
    </source>
</reference>
<comment type="catalytic activity">
    <reaction evidence="1">
        <text>ATP + protein L-histidine = ADP + protein N-phospho-L-histidine.</text>
        <dbReference type="EC" id="2.7.13.3"/>
    </reaction>
</comment>
<dbReference type="PANTHER" id="PTHR45436:SF5">
    <property type="entry name" value="SENSOR HISTIDINE KINASE TRCS"/>
    <property type="match status" value="1"/>
</dbReference>
<keyword evidence="7 9" id="KW-1133">Transmembrane helix</keyword>
<feature type="region of interest" description="Disordered" evidence="8">
    <location>
        <begin position="430"/>
        <end position="449"/>
    </location>
</feature>
<name>A0ABQ6LSN9_9RHOB</name>
<feature type="transmembrane region" description="Helical" evidence="9">
    <location>
        <begin position="169"/>
        <end position="191"/>
    </location>
</feature>
<dbReference type="SUPFAM" id="SSF47384">
    <property type="entry name" value="Homodimeric domain of signal transducing histidine kinase"/>
    <property type="match status" value="1"/>
</dbReference>
<dbReference type="PROSITE" id="PS50109">
    <property type="entry name" value="HIS_KIN"/>
    <property type="match status" value="1"/>
</dbReference>
<dbReference type="InterPro" id="IPR036890">
    <property type="entry name" value="HATPase_C_sf"/>
</dbReference>
<accession>A0ABQ6LSN9</accession>
<evidence type="ECO:0000256" key="6">
    <source>
        <dbReference type="ARBA" id="ARBA00022777"/>
    </source>
</evidence>
<dbReference type="Gene3D" id="1.10.287.130">
    <property type="match status" value="1"/>
</dbReference>
<dbReference type="SMART" id="SM00387">
    <property type="entry name" value="HATPase_c"/>
    <property type="match status" value="1"/>
</dbReference>
<evidence type="ECO:0000313" key="12">
    <source>
        <dbReference type="Proteomes" id="UP001239909"/>
    </source>
</evidence>
<evidence type="ECO:0000256" key="8">
    <source>
        <dbReference type="SAM" id="MobiDB-lite"/>
    </source>
</evidence>
<keyword evidence="9" id="KW-0472">Membrane</keyword>
<dbReference type="Proteomes" id="UP001239909">
    <property type="component" value="Unassembled WGS sequence"/>
</dbReference>
<dbReference type="InterPro" id="IPR050428">
    <property type="entry name" value="TCS_sensor_his_kinase"/>
</dbReference>
<keyword evidence="6" id="KW-0418">Kinase</keyword>
<organism evidence="11 12">
    <name type="scientific">Paralimibaculum aggregatum</name>
    <dbReference type="NCBI Taxonomy" id="3036245"/>
    <lineage>
        <taxon>Bacteria</taxon>
        <taxon>Pseudomonadati</taxon>
        <taxon>Pseudomonadota</taxon>
        <taxon>Alphaproteobacteria</taxon>
        <taxon>Rhodobacterales</taxon>
        <taxon>Paracoccaceae</taxon>
        <taxon>Paralimibaculum</taxon>
    </lineage>
</organism>
<dbReference type="InterPro" id="IPR036097">
    <property type="entry name" value="HisK_dim/P_sf"/>
</dbReference>
<evidence type="ECO:0000256" key="9">
    <source>
        <dbReference type="SAM" id="Phobius"/>
    </source>
</evidence>
<keyword evidence="12" id="KW-1185">Reference proteome</keyword>
<comment type="caution">
    <text evidence="11">The sequence shown here is derived from an EMBL/GenBank/DDBJ whole genome shotgun (WGS) entry which is preliminary data.</text>
</comment>
<dbReference type="Gene3D" id="3.30.565.10">
    <property type="entry name" value="Histidine kinase-like ATPase, C-terminal domain"/>
    <property type="match status" value="1"/>
</dbReference>
<dbReference type="Pfam" id="PF00512">
    <property type="entry name" value="HisKA"/>
    <property type="match status" value="1"/>
</dbReference>
<protein>
    <recommendedName>
        <fullName evidence="2">histidine kinase</fullName>
        <ecNumber evidence="2">2.7.13.3</ecNumber>
    </recommendedName>
</protein>
<dbReference type="PANTHER" id="PTHR45436">
    <property type="entry name" value="SENSOR HISTIDINE KINASE YKOH"/>
    <property type="match status" value="1"/>
</dbReference>
<dbReference type="SUPFAM" id="SSF55874">
    <property type="entry name" value="ATPase domain of HSP90 chaperone/DNA topoisomerase II/histidine kinase"/>
    <property type="match status" value="1"/>
</dbReference>
<keyword evidence="4" id="KW-0808">Transferase</keyword>
<evidence type="ECO:0000256" key="2">
    <source>
        <dbReference type="ARBA" id="ARBA00012438"/>
    </source>
</evidence>
<dbReference type="InterPro" id="IPR003661">
    <property type="entry name" value="HisK_dim/P_dom"/>
</dbReference>
<dbReference type="EMBL" id="BSYI01000050">
    <property type="protein sequence ID" value="GMG85081.1"/>
    <property type="molecule type" value="Genomic_DNA"/>
</dbReference>
<keyword evidence="3" id="KW-0597">Phosphoprotein</keyword>
<dbReference type="CDD" id="cd00082">
    <property type="entry name" value="HisKA"/>
    <property type="match status" value="1"/>
</dbReference>
<evidence type="ECO:0000256" key="7">
    <source>
        <dbReference type="ARBA" id="ARBA00022989"/>
    </source>
</evidence>
<evidence type="ECO:0000256" key="4">
    <source>
        <dbReference type="ARBA" id="ARBA00022679"/>
    </source>
</evidence>
<dbReference type="Pfam" id="PF02518">
    <property type="entry name" value="HATPase_c"/>
    <property type="match status" value="1"/>
</dbReference>
<keyword evidence="5 9" id="KW-0812">Transmembrane</keyword>
<proteinExistence type="predicted"/>
<dbReference type="InterPro" id="IPR003594">
    <property type="entry name" value="HATPase_dom"/>
</dbReference>
<evidence type="ECO:0000256" key="5">
    <source>
        <dbReference type="ARBA" id="ARBA00022692"/>
    </source>
</evidence>
<feature type="transmembrane region" description="Helical" evidence="9">
    <location>
        <begin position="12"/>
        <end position="33"/>
    </location>
</feature>
<evidence type="ECO:0000313" key="11">
    <source>
        <dbReference type="EMBL" id="GMG85081.1"/>
    </source>
</evidence>
<evidence type="ECO:0000256" key="1">
    <source>
        <dbReference type="ARBA" id="ARBA00000085"/>
    </source>
</evidence>
<evidence type="ECO:0000259" key="10">
    <source>
        <dbReference type="PROSITE" id="PS50109"/>
    </source>
</evidence>